<proteinExistence type="predicted"/>
<comment type="caution">
    <text evidence="2">The sequence shown here is derived from an EMBL/GenBank/DDBJ whole genome shotgun (WGS) entry which is preliminary data.</text>
</comment>
<organism evidence="2 3">
    <name type="scientific">Myceligenerans xiligouense</name>
    <dbReference type="NCBI Taxonomy" id="253184"/>
    <lineage>
        <taxon>Bacteria</taxon>
        <taxon>Bacillati</taxon>
        <taxon>Actinomycetota</taxon>
        <taxon>Actinomycetes</taxon>
        <taxon>Micrococcales</taxon>
        <taxon>Promicromonosporaceae</taxon>
        <taxon>Myceligenerans</taxon>
    </lineage>
</organism>
<gene>
    <name evidence="2" type="ORF">EDD34_3212</name>
</gene>
<feature type="region of interest" description="Disordered" evidence="1">
    <location>
        <begin position="1"/>
        <end position="28"/>
    </location>
</feature>
<dbReference type="RefSeq" id="WP_170177103.1">
    <property type="nucleotide sequence ID" value="NZ_RKQZ01000001.1"/>
</dbReference>
<dbReference type="AlphaFoldDB" id="A0A3N4ZNM8"/>
<evidence type="ECO:0000313" key="2">
    <source>
        <dbReference type="EMBL" id="RPF22545.1"/>
    </source>
</evidence>
<protein>
    <submittedName>
        <fullName evidence="2">Uncharacterized protein</fullName>
    </submittedName>
</protein>
<dbReference type="Proteomes" id="UP000280501">
    <property type="component" value="Unassembled WGS sequence"/>
</dbReference>
<evidence type="ECO:0000256" key="1">
    <source>
        <dbReference type="SAM" id="MobiDB-lite"/>
    </source>
</evidence>
<sequence>MPDLYAGLEEPEPRKVEDDDEPSGFELDDRDIWENLEEWLLASSRYPIGDFLDPPAAFLPVAIQEHHPFTWFDSSALVTNPGADADAAA</sequence>
<accession>A0A3N4ZNM8</accession>
<keyword evidence="3" id="KW-1185">Reference proteome</keyword>
<dbReference type="EMBL" id="RKQZ01000001">
    <property type="protein sequence ID" value="RPF22545.1"/>
    <property type="molecule type" value="Genomic_DNA"/>
</dbReference>
<reference evidence="2 3" key="1">
    <citation type="submission" date="2018-11" db="EMBL/GenBank/DDBJ databases">
        <title>Sequencing the genomes of 1000 actinobacteria strains.</title>
        <authorList>
            <person name="Klenk H.-P."/>
        </authorList>
    </citation>
    <scope>NUCLEOTIDE SEQUENCE [LARGE SCALE GENOMIC DNA]</scope>
    <source>
        <strain evidence="2 3">DSM 15700</strain>
    </source>
</reference>
<feature type="compositionally biased region" description="Acidic residues" evidence="1">
    <location>
        <begin position="18"/>
        <end position="28"/>
    </location>
</feature>
<evidence type="ECO:0000313" key="3">
    <source>
        <dbReference type="Proteomes" id="UP000280501"/>
    </source>
</evidence>
<name>A0A3N4ZNM8_9MICO</name>